<dbReference type="InterPro" id="IPR013324">
    <property type="entry name" value="RNA_pol_sigma_r3/r4-like"/>
</dbReference>
<evidence type="ECO:0000256" key="4">
    <source>
        <dbReference type="ARBA" id="ARBA00023163"/>
    </source>
</evidence>
<dbReference type="CDD" id="cd06171">
    <property type="entry name" value="Sigma70_r4"/>
    <property type="match status" value="1"/>
</dbReference>
<keyword evidence="2" id="KW-0805">Transcription regulation</keyword>
<dbReference type="OrthoDB" id="659569at2"/>
<dbReference type="InterPro" id="IPR039425">
    <property type="entry name" value="RNA_pol_sigma-70-like"/>
</dbReference>
<dbReference type="Pfam" id="PF08281">
    <property type="entry name" value="Sigma70_r4_2"/>
    <property type="match status" value="1"/>
</dbReference>
<evidence type="ECO:0000259" key="6">
    <source>
        <dbReference type="Pfam" id="PF08281"/>
    </source>
</evidence>
<keyword evidence="3" id="KW-0731">Sigma factor</keyword>
<dbReference type="SUPFAM" id="SSF88946">
    <property type="entry name" value="Sigma2 domain of RNA polymerase sigma factors"/>
    <property type="match status" value="1"/>
</dbReference>
<proteinExistence type="inferred from homology"/>
<dbReference type="InterPro" id="IPR013249">
    <property type="entry name" value="RNA_pol_sigma70_r4_t2"/>
</dbReference>
<feature type="domain" description="RNA polymerase sigma factor 70 region 4 type 2" evidence="6">
    <location>
        <begin position="125"/>
        <end position="173"/>
    </location>
</feature>
<dbReference type="NCBIfam" id="TIGR02937">
    <property type="entry name" value="sigma70-ECF"/>
    <property type="match status" value="1"/>
</dbReference>
<dbReference type="Proteomes" id="UP000321362">
    <property type="component" value="Chromosome"/>
</dbReference>
<evidence type="ECO:0000256" key="1">
    <source>
        <dbReference type="ARBA" id="ARBA00010641"/>
    </source>
</evidence>
<accession>A0A5B8WCH1</accession>
<dbReference type="InterPro" id="IPR013325">
    <property type="entry name" value="RNA_pol_sigma_r2"/>
</dbReference>
<protein>
    <submittedName>
        <fullName evidence="7">RNA polymerase sigma-70 factor</fullName>
    </submittedName>
</protein>
<organism evidence="7 8">
    <name type="scientific">Mucilaginibacter ginsenosidivorax</name>
    <dbReference type="NCBI Taxonomy" id="862126"/>
    <lineage>
        <taxon>Bacteria</taxon>
        <taxon>Pseudomonadati</taxon>
        <taxon>Bacteroidota</taxon>
        <taxon>Sphingobacteriia</taxon>
        <taxon>Sphingobacteriales</taxon>
        <taxon>Sphingobacteriaceae</taxon>
        <taxon>Mucilaginibacter</taxon>
    </lineage>
</organism>
<name>A0A5B8WCH1_9SPHI</name>
<dbReference type="GO" id="GO:0006352">
    <property type="term" value="P:DNA-templated transcription initiation"/>
    <property type="evidence" value="ECO:0007669"/>
    <property type="project" value="InterPro"/>
</dbReference>
<gene>
    <name evidence="7" type="ORF">FSB76_11060</name>
</gene>
<dbReference type="GO" id="GO:0003677">
    <property type="term" value="F:DNA binding"/>
    <property type="evidence" value="ECO:0007669"/>
    <property type="project" value="InterPro"/>
</dbReference>
<dbReference type="NCBIfam" id="TIGR02985">
    <property type="entry name" value="Sig70_bacteroi1"/>
    <property type="match status" value="1"/>
</dbReference>
<evidence type="ECO:0000313" key="8">
    <source>
        <dbReference type="Proteomes" id="UP000321362"/>
    </source>
</evidence>
<feature type="domain" description="RNA polymerase sigma-70 region 2" evidence="5">
    <location>
        <begin position="28"/>
        <end position="93"/>
    </location>
</feature>
<dbReference type="InterPro" id="IPR014284">
    <property type="entry name" value="RNA_pol_sigma-70_dom"/>
</dbReference>
<dbReference type="InterPro" id="IPR036388">
    <property type="entry name" value="WH-like_DNA-bd_sf"/>
</dbReference>
<evidence type="ECO:0000256" key="3">
    <source>
        <dbReference type="ARBA" id="ARBA00023082"/>
    </source>
</evidence>
<dbReference type="AlphaFoldDB" id="A0A5B8WCH1"/>
<dbReference type="PANTHER" id="PTHR43133">
    <property type="entry name" value="RNA POLYMERASE ECF-TYPE SIGMA FACTO"/>
    <property type="match status" value="1"/>
</dbReference>
<sequence length="193" mass="22532">MSSKRMLIDQELIALLKNGDRDAFAEIYRRYWTVMYMHALKMLRDEDDARDIIQETFTSLWLKRECISSDANLAGYLFISTKNKVIDLIARKRVRLDYLDSLAAFAEANSNQTLERIEEKEIMAALKKEIAQLPLKMKQIFEMRIHQHFTYKEIADELDISDKTVKKQISNAIRIIRPKLNHLSAIVLILSGL</sequence>
<dbReference type="InterPro" id="IPR014327">
    <property type="entry name" value="RNA_pol_sigma70_bacteroid"/>
</dbReference>
<evidence type="ECO:0000259" key="5">
    <source>
        <dbReference type="Pfam" id="PF04542"/>
    </source>
</evidence>
<reference evidence="7 8" key="1">
    <citation type="journal article" date="2013" name="J. Microbiol.">
        <title>Mucilaginibacter ginsenosidivorax sp. nov., with ginsenoside converting activity isolated from sediment.</title>
        <authorList>
            <person name="Kim J.K."/>
            <person name="Choi T.E."/>
            <person name="Liu Q.M."/>
            <person name="Park H.Y."/>
            <person name="Yi T.H."/>
            <person name="Yoon M.H."/>
            <person name="Kim S.C."/>
            <person name="Im W.T."/>
        </authorList>
    </citation>
    <scope>NUCLEOTIDE SEQUENCE [LARGE SCALE GENOMIC DNA]</scope>
    <source>
        <strain evidence="7 8">KHI28</strain>
    </source>
</reference>
<evidence type="ECO:0000313" key="7">
    <source>
        <dbReference type="EMBL" id="QEC80466.1"/>
    </source>
</evidence>
<dbReference type="Gene3D" id="1.10.10.10">
    <property type="entry name" value="Winged helix-like DNA-binding domain superfamily/Winged helix DNA-binding domain"/>
    <property type="match status" value="1"/>
</dbReference>
<dbReference type="KEGG" id="mgk:FSB76_11060"/>
<dbReference type="GO" id="GO:0016987">
    <property type="term" value="F:sigma factor activity"/>
    <property type="evidence" value="ECO:0007669"/>
    <property type="project" value="UniProtKB-KW"/>
</dbReference>
<dbReference type="Gene3D" id="1.10.1740.10">
    <property type="match status" value="1"/>
</dbReference>
<keyword evidence="8" id="KW-1185">Reference proteome</keyword>
<evidence type="ECO:0000256" key="2">
    <source>
        <dbReference type="ARBA" id="ARBA00023015"/>
    </source>
</evidence>
<dbReference type="SUPFAM" id="SSF88659">
    <property type="entry name" value="Sigma3 and sigma4 domains of RNA polymerase sigma factors"/>
    <property type="match status" value="1"/>
</dbReference>
<dbReference type="InterPro" id="IPR007627">
    <property type="entry name" value="RNA_pol_sigma70_r2"/>
</dbReference>
<keyword evidence="4" id="KW-0804">Transcription</keyword>
<dbReference type="PANTHER" id="PTHR43133:SF46">
    <property type="entry name" value="RNA POLYMERASE SIGMA-70 FACTOR ECF SUBFAMILY"/>
    <property type="match status" value="1"/>
</dbReference>
<dbReference type="EMBL" id="CP042437">
    <property type="protein sequence ID" value="QEC80466.1"/>
    <property type="molecule type" value="Genomic_DNA"/>
</dbReference>
<comment type="similarity">
    <text evidence="1">Belongs to the sigma-70 factor family. ECF subfamily.</text>
</comment>
<dbReference type="Pfam" id="PF04542">
    <property type="entry name" value="Sigma70_r2"/>
    <property type="match status" value="1"/>
</dbReference>